<accession>A0A8T0AN29</accession>
<evidence type="ECO:0000256" key="12">
    <source>
        <dbReference type="SAM" id="MobiDB-lite"/>
    </source>
</evidence>
<dbReference type="Gene3D" id="3.30.720.50">
    <property type="match status" value="1"/>
</dbReference>
<dbReference type="InterPro" id="IPR000571">
    <property type="entry name" value="Znf_CCCH"/>
</dbReference>
<dbReference type="PANTHER" id="PTHR45740:SF15">
    <property type="entry name" value="ZINC FINGER CCCH TYPE DOMAIN CONTAINING 1-LIKE"/>
    <property type="match status" value="1"/>
</dbReference>
<keyword evidence="17" id="KW-1185">Reference proteome</keyword>
<evidence type="ECO:0000256" key="5">
    <source>
        <dbReference type="ARBA" id="ARBA00022723"/>
    </source>
</evidence>
<dbReference type="InterPro" id="IPR057602">
    <property type="entry name" value="Zfn-CCCH_PARP12"/>
</dbReference>
<evidence type="ECO:0000256" key="2">
    <source>
        <dbReference type="ARBA" id="ARBA00004496"/>
    </source>
</evidence>
<evidence type="ECO:0000256" key="1">
    <source>
        <dbReference type="ARBA" id="ARBA00004123"/>
    </source>
</evidence>
<feature type="compositionally biased region" description="Polar residues" evidence="12">
    <location>
        <begin position="814"/>
        <end position="832"/>
    </location>
</feature>
<dbReference type="PROSITE" id="PS50103">
    <property type="entry name" value="ZF_C3H1"/>
    <property type="match status" value="1"/>
</dbReference>
<evidence type="ECO:0000259" key="15">
    <source>
        <dbReference type="PROSITE" id="PS51059"/>
    </source>
</evidence>
<evidence type="ECO:0000256" key="6">
    <source>
        <dbReference type="ARBA" id="ARBA00022737"/>
    </source>
</evidence>
<dbReference type="Proteomes" id="UP000606274">
    <property type="component" value="Unassembled WGS sequence"/>
</dbReference>
<keyword evidence="4" id="KW-0597">Phosphoprotein</keyword>
<dbReference type="Pfam" id="PF23466">
    <property type="entry name" value="WWE_4"/>
    <property type="match status" value="1"/>
</dbReference>
<proteinExistence type="inferred from homology"/>
<feature type="domain" description="C3H1-type" evidence="13">
    <location>
        <begin position="130"/>
        <end position="162"/>
    </location>
</feature>
<organism evidence="16 17">
    <name type="scientific">Silurus meridionalis</name>
    <name type="common">Southern catfish</name>
    <name type="synonym">Silurus soldatovi meridionalis</name>
    <dbReference type="NCBI Taxonomy" id="175797"/>
    <lineage>
        <taxon>Eukaryota</taxon>
        <taxon>Metazoa</taxon>
        <taxon>Chordata</taxon>
        <taxon>Craniata</taxon>
        <taxon>Vertebrata</taxon>
        <taxon>Euteleostomi</taxon>
        <taxon>Actinopterygii</taxon>
        <taxon>Neopterygii</taxon>
        <taxon>Teleostei</taxon>
        <taxon>Ostariophysi</taxon>
        <taxon>Siluriformes</taxon>
        <taxon>Siluridae</taxon>
        <taxon>Silurus</taxon>
    </lineage>
</organism>
<evidence type="ECO:0000256" key="9">
    <source>
        <dbReference type="ARBA" id="ARBA00023242"/>
    </source>
</evidence>
<keyword evidence="3" id="KW-0963">Cytoplasm</keyword>
<keyword evidence="9" id="KW-0539">Nucleus</keyword>
<evidence type="ECO:0000313" key="16">
    <source>
        <dbReference type="EMBL" id="KAF7694216.1"/>
    </source>
</evidence>
<dbReference type="GO" id="GO:0003950">
    <property type="term" value="F:NAD+ poly-ADP-ribosyltransferase activity"/>
    <property type="evidence" value="ECO:0007669"/>
    <property type="project" value="InterPro"/>
</dbReference>
<dbReference type="AlphaFoldDB" id="A0A8T0AN29"/>
<dbReference type="PANTHER" id="PTHR45740">
    <property type="entry name" value="POLY [ADP-RIBOSE] POLYMERASE"/>
    <property type="match status" value="1"/>
</dbReference>
<feature type="domain" description="PARP catalytic" evidence="15">
    <location>
        <begin position="423"/>
        <end position="633"/>
    </location>
</feature>
<comment type="subcellular location">
    <subcellularLocation>
        <location evidence="2">Cytoplasm</location>
    </subcellularLocation>
    <subcellularLocation>
        <location evidence="1">Nucleus</location>
    </subcellularLocation>
</comment>
<feature type="region of interest" description="Disordered" evidence="12">
    <location>
        <begin position="741"/>
        <end position="907"/>
    </location>
</feature>
<feature type="compositionally biased region" description="Polar residues" evidence="12">
    <location>
        <begin position="749"/>
        <end position="770"/>
    </location>
</feature>
<evidence type="ECO:0000259" key="13">
    <source>
        <dbReference type="PROSITE" id="PS50103"/>
    </source>
</evidence>
<dbReference type="CDD" id="cd01439">
    <property type="entry name" value="TCCD_inducible_PARP_like"/>
    <property type="match status" value="1"/>
</dbReference>
<dbReference type="InterPro" id="IPR051712">
    <property type="entry name" value="ARTD-AVP"/>
</dbReference>
<evidence type="ECO:0000256" key="7">
    <source>
        <dbReference type="ARBA" id="ARBA00022771"/>
    </source>
</evidence>
<protein>
    <recommendedName>
        <fullName evidence="18">Poly [ADP-ribose] polymerase</fullName>
    </recommendedName>
</protein>
<keyword evidence="6" id="KW-0677">Repeat</keyword>
<dbReference type="SUPFAM" id="SSF56399">
    <property type="entry name" value="ADP-ribosylation"/>
    <property type="match status" value="1"/>
</dbReference>
<dbReference type="GO" id="GO:0005634">
    <property type="term" value="C:nucleus"/>
    <property type="evidence" value="ECO:0007669"/>
    <property type="project" value="UniProtKB-SubCell"/>
</dbReference>
<dbReference type="GO" id="GO:1990404">
    <property type="term" value="F:NAD+-protein mono-ADP-ribosyltransferase activity"/>
    <property type="evidence" value="ECO:0007669"/>
    <property type="project" value="TreeGrafter"/>
</dbReference>
<dbReference type="InterPro" id="IPR012317">
    <property type="entry name" value="Poly(ADP-ribose)pol_cat_dom"/>
</dbReference>
<dbReference type="GO" id="GO:0008270">
    <property type="term" value="F:zinc ion binding"/>
    <property type="evidence" value="ECO:0007669"/>
    <property type="project" value="UniProtKB-KW"/>
</dbReference>
<keyword evidence="7 11" id="KW-0863">Zinc-finger</keyword>
<evidence type="ECO:0000256" key="8">
    <source>
        <dbReference type="ARBA" id="ARBA00022833"/>
    </source>
</evidence>
<feature type="zinc finger region" description="C3H1-type" evidence="11">
    <location>
        <begin position="130"/>
        <end position="162"/>
    </location>
</feature>
<feature type="domain" description="WWE" evidence="14">
    <location>
        <begin position="305"/>
        <end position="394"/>
    </location>
</feature>
<keyword evidence="8 11" id="KW-0862">Zinc</keyword>
<evidence type="ECO:0000256" key="10">
    <source>
        <dbReference type="ARBA" id="ARBA00024347"/>
    </source>
</evidence>
<dbReference type="OrthoDB" id="6133115at2759"/>
<evidence type="ECO:0000313" key="17">
    <source>
        <dbReference type="Proteomes" id="UP000606274"/>
    </source>
</evidence>
<dbReference type="Pfam" id="PF02825">
    <property type="entry name" value="WWE"/>
    <property type="match status" value="1"/>
</dbReference>
<sequence length="907" mass="102281">MESEEAGDQYFSAPGEQKELEDVCDEVCKLQFNETEGETETFVLIEEDSERQCIKTNLRLCRTEGCEGCKNLHLCKSYLFGECPCDNERDECLFSHDLYSEHNVGVLCQHKLLELDCDELCVTLLQNDTTLLPQVCSAYNEGGGEFGNCPKAGSCKHLHVCEDYIRGTCDGCSRCHDLYEPHPAKTLQDSGVPGQLMDVLLLIYKNMLTIADMNKPNIFSRTSEKWICLLHFRNSCDVESTCEDAHFFLPYKWEERNGPGWDLLPDHEEVEKAFCDPANTHSLGIVPVHFDTMTRGCLEVRRLSTISAVLDPSFALTTTWIWYCEKEDGTWVQYGSSKKSHDMSSITSENLEWKYQENCHSVIKFAAAGHSYEINMQDMMQYNKEMNTTMRVRRRPMFLSADDVQKIIAREMESKDHQAVPCDPGQANTTAAGLERILLNSHSEEHKKVLKHFYETMSEFKVKSIEKVLNKDLWEAFQRYVNVMKEKDKGKENEKRLFHGTRSEHVDTICKQNIDWKISARISTPYGKGSYFTKDAKSSHDFTDTSGTRCMFLCRVCVGEYTNGNPSYSHPPLKDGKNGIYYDSCVNNMNNPSVFVVFEKPQVYPEFLIRYEPGARIGPPLHTSLINQARFSAPSQSSQLSNKYYSPQFRYNYNALTSAPIAASLMAPVFHFPNSRFRSPFFPHPNRVSQFPFSPYYRPFLARNFTVGNPTRPQKRQGGFGPLCPAENFVAQVRAPASVRMPTARHHGSNFTKSNSGFSPGSAFTGTSAQPDYPKSVRSDNPRAKRASRFNSRAWSTPEVRSMRPEGKSFNRFDIQSTNPESQTSRSSTTLSAKPESKTSRSSAAQSTKPEGKSFKSSATQSTKPAGKTSRSSEAQSTKPAGMNSRSSASQSTKPAGTGSKNARGRH</sequence>
<dbReference type="Gene3D" id="3.90.228.10">
    <property type="match status" value="1"/>
</dbReference>
<evidence type="ECO:0000256" key="11">
    <source>
        <dbReference type="PROSITE-ProRule" id="PRU00723"/>
    </source>
</evidence>
<evidence type="ECO:0000256" key="3">
    <source>
        <dbReference type="ARBA" id="ARBA00022490"/>
    </source>
</evidence>
<comment type="similarity">
    <text evidence="10">Belongs to the ARTD/PARP family.</text>
</comment>
<evidence type="ECO:0000256" key="4">
    <source>
        <dbReference type="ARBA" id="ARBA00022553"/>
    </source>
</evidence>
<feature type="compositionally biased region" description="Basic and acidic residues" evidence="12">
    <location>
        <begin position="801"/>
        <end position="811"/>
    </location>
</feature>
<dbReference type="SUPFAM" id="SSF117839">
    <property type="entry name" value="WWE domain"/>
    <property type="match status" value="1"/>
</dbReference>
<dbReference type="InterPro" id="IPR037197">
    <property type="entry name" value="WWE_dom_sf"/>
</dbReference>
<name>A0A8T0AN29_SILME</name>
<keyword evidence="5 11" id="KW-0479">Metal-binding</keyword>
<comment type="caution">
    <text evidence="16">The sequence shown here is derived from an EMBL/GenBank/DDBJ whole genome shotgun (WGS) entry which is preliminary data.</text>
</comment>
<dbReference type="GO" id="GO:0005737">
    <property type="term" value="C:cytoplasm"/>
    <property type="evidence" value="ECO:0007669"/>
    <property type="project" value="UniProtKB-SubCell"/>
</dbReference>
<dbReference type="InterPro" id="IPR004170">
    <property type="entry name" value="WWE_dom"/>
</dbReference>
<dbReference type="PROSITE" id="PS50918">
    <property type="entry name" value="WWE"/>
    <property type="match status" value="1"/>
</dbReference>
<reference evidence="16" key="1">
    <citation type="submission" date="2020-08" db="EMBL/GenBank/DDBJ databases">
        <title>Chromosome-level assembly of Southern catfish (Silurus meridionalis) provides insights into visual adaptation to the nocturnal and benthic lifestyles.</title>
        <authorList>
            <person name="Zhang Y."/>
            <person name="Wang D."/>
            <person name="Peng Z."/>
        </authorList>
    </citation>
    <scope>NUCLEOTIDE SEQUENCE</scope>
    <source>
        <strain evidence="16">SWU-2019-XX</strain>
        <tissue evidence="16">Muscle</tissue>
    </source>
</reference>
<dbReference type="EMBL" id="JABFDY010000018">
    <property type="protein sequence ID" value="KAF7694216.1"/>
    <property type="molecule type" value="Genomic_DNA"/>
</dbReference>
<evidence type="ECO:0000259" key="14">
    <source>
        <dbReference type="PROSITE" id="PS50918"/>
    </source>
</evidence>
<dbReference type="Pfam" id="PF00644">
    <property type="entry name" value="PARP"/>
    <property type="match status" value="1"/>
</dbReference>
<evidence type="ECO:0008006" key="18">
    <source>
        <dbReference type="Google" id="ProtNLM"/>
    </source>
</evidence>
<gene>
    <name evidence="16" type="ORF">HF521_007969</name>
</gene>
<feature type="compositionally biased region" description="Polar residues" evidence="12">
    <location>
        <begin position="840"/>
        <end position="901"/>
    </location>
</feature>
<dbReference type="PROSITE" id="PS51059">
    <property type="entry name" value="PARP_CATALYTIC"/>
    <property type="match status" value="1"/>
</dbReference>
<dbReference type="Pfam" id="PF25261">
    <property type="entry name" value="zf-CCCH_PARP12"/>
    <property type="match status" value="1"/>
</dbReference>